<comment type="caution">
    <text evidence="4">The sequence shown here is derived from an EMBL/GenBank/DDBJ whole genome shotgun (WGS) entry which is preliminary data.</text>
</comment>
<dbReference type="Gene3D" id="3.40.225.10">
    <property type="entry name" value="Class II aldolase/adducin N-terminal domain"/>
    <property type="match status" value="1"/>
</dbReference>
<gene>
    <name evidence="4" type="ORF">CIAN88_12565</name>
</gene>
<dbReference type="NCBIfam" id="NF002963">
    <property type="entry name" value="PRK03634.1"/>
    <property type="match status" value="1"/>
</dbReference>
<dbReference type="Pfam" id="PF00596">
    <property type="entry name" value="Aldolase_II"/>
    <property type="match status" value="1"/>
</dbReference>
<accession>A0A099I7G4</accession>
<dbReference type="EMBL" id="JQIF01000052">
    <property type="protein sequence ID" value="KGJ52823.1"/>
    <property type="molecule type" value="Genomic_DNA"/>
</dbReference>
<dbReference type="InterPro" id="IPR050197">
    <property type="entry name" value="Aldolase_class_II_sugar_metab"/>
</dbReference>
<dbReference type="SUPFAM" id="SSF53639">
    <property type="entry name" value="AraD/HMP-PK domain-like"/>
    <property type="match status" value="1"/>
</dbReference>
<evidence type="ECO:0000259" key="3">
    <source>
        <dbReference type="SMART" id="SM01007"/>
    </source>
</evidence>
<keyword evidence="2" id="KW-0456">Lyase</keyword>
<evidence type="ECO:0000313" key="5">
    <source>
        <dbReference type="Proteomes" id="UP000030008"/>
    </source>
</evidence>
<keyword evidence="1" id="KW-0479">Metal-binding</keyword>
<dbReference type="PANTHER" id="PTHR22789">
    <property type="entry name" value="FUCULOSE PHOSPHATE ALDOLASE"/>
    <property type="match status" value="1"/>
</dbReference>
<evidence type="ECO:0000256" key="2">
    <source>
        <dbReference type="ARBA" id="ARBA00023239"/>
    </source>
</evidence>
<dbReference type="GO" id="GO:0046872">
    <property type="term" value="F:metal ion binding"/>
    <property type="evidence" value="ECO:0007669"/>
    <property type="project" value="UniProtKB-KW"/>
</dbReference>
<dbReference type="InterPro" id="IPR001303">
    <property type="entry name" value="Aldolase_II/adducin_N"/>
</dbReference>
<evidence type="ECO:0000313" key="4">
    <source>
        <dbReference type="EMBL" id="KGJ52823.1"/>
    </source>
</evidence>
<proteinExistence type="predicted"/>
<dbReference type="GO" id="GO:0019323">
    <property type="term" value="P:pentose catabolic process"/>
    <property type="evidence" value="ECO:0007669"/>
    <property type="project" value="TreeGrafter"/>
</dbReference>
<dbReference type="GO" id="GO:0016832">
    <property type="term" value="F:aldehyde-lyase activity"/>
    <property type="evidence" value="ECO:0007669"/>
    <property type="project" value="TreeGrafter"/>
</dbReference>
<dbReference type="InterPro" id="IPR036409">
    <property type="entry name" value="Aldolase_II/adducin_N_sf"/>
</dbReference>
<dbReference type="AlphaFoldDB" id="A0A099I7G4"/>
<reference evidence="4 5" key="1">
    <citation type="submission" date="2014-08" db="EMBL/GenBank/DDBJ databases">
        <title>Clostridium innocuum, an unnegligible vancomycin-resistant pathogen causing extra-intestinal infections.</title>
        <authorList>
            <person name="Feng Y."/>
            <person name="Chiu C.-H."/>
        </authorList>
    </citation>
    <scope>NUCLEOTIDE SEQUENCE [LARGE SCALE GENOMIC DNA]</scope>
    <source>
        <strain evidence="4 5">AN88</strain>
    </source>
</reference>
<protein>
    <submittedName>
        <fullName evidence="4">Rhamnulose-1-phosphate aldolase</fullName>
    </submittedName>
</protein>
<evidence type="ECO:0000256" key="1">
    <source>
        <dbReference type="ARBA" id="ARBA00022723"/>
    </source>
</evidence>
<dbReference type="GO" id="GO:0005829">
    <property type="term" value="C:cytosol"/>
    <property type="evidence" value="ECO:0007669"/>
    <property type="project" value="TreeGrafter"/>
</dbReference>
<dbReference type="RefSeq" id="WP_044905766.1">
    <property type="nucleotide sequence ID" value="NZ_JQIF01000052.1"/>
</dbReference>
<organism evidence="4 5">
    <name type="scientific">Clostridium innocuum</name>
    <dbReference type="NCBI Taxonomy" id="1522"/>
    <lineage>
        <taxon>Bacteria</taxon>
        <taxon>Bacillati</taxon>
        <taxon>Bacillota</taxon>
        <taxon>Clostridia</taxon>
        <taxon>Eubacteriales</taxon>
        <taxon>Clostridiaceae</taxon>
        <taxon>Clostridium</taxon>
    </lineage>
</organism>
<sequence length="275" mass="31750">MRVEETSFLNEYIAMADYGDRLGWHERNGGNFTYWMKPENVADVKDELHDKGEWLPIGTNVDNLANEYFLISGTGKYFHNMKKDPRHTIGIIQVDSTGTKYRIRWGLENGGRPTSELPTHLMNMAVKAKLTNNENRVIYHCHCPNVIALTFLLPLKSEIITREIWEMMTECPIIFPEGIGVVEWMVPGGREIAVVTSRLMETYNAVIWAHHGMFCSGVDFDSTFGLMHTIEKSAEMWIKVHSCRQDKLQTIPVEGFRDLQEAFQVTLDERFLYKK</sequence>
<name>A0A099I7G4_CLOIN</name>
<dbReference type="PANTHER" id="PTHR22789:SF0">
    <property type="entry name" value="3-OXO-TETRONATE 4-PHOSPHATE DECARBOXYLASE-RELATED"/>
    <property type="match status" value="1"/>
</dbReference>
<dbReference type="SMART" id="SM01007">
    <property type="entry name" value="Aldolase_II"/>
    <property type="match status" value="1"/>
</dbReference>
<feature type="domain" description="Class II aldolase/adducin N-terminal" evidence="3">
    <location>
        <begin position="10"/>
        <end position="238"/>
    </location>
</feature>
<dbReference type="Proteomes" id="UP000030008">
    <property type="component" value="Unassembled WGS sequence"/>
</dbReference>